<reference evidence="10 11" key="1">
    <citation type="submission" date="2021-02" db="EMBL/GenBank/DDBJ databases">
        <authorList>
            <person name="Han P."/>
        </authorList>
    </citation>
    <scope>NUCLEOTIDE SEQUENCE [LARGE SCALE GENOMIC DNA]</scope>
    <source>
        <strain evidence="10">Candidatus Nitrospira sp. ZN2</strain>
    </source>
</reference>
<dbReference type="SUPFAM" id="SSF55874">
    <property type="entry name" value="ATPase domain of HSP90 chaperone/DNA topoisomerase II/histidine kinase"/>
    <property type="match status" value="1"/>
</dbReference>
<dbReference type="SMART" id="SM00086">
    <property type="entry name" value="PAC"/>
    <property type="match status" value="6"/>
</dbReference>
<dbReference type="Pfam" id="PF07730">
    <property type="entry name" value="HisKA_3"/>
    <property type="match status" value="1"/>
</dbReference>
<organism evidence="10 11">
    <name type="scientific">Nitrospira defluvii</name>
    <dbReference type="NCBI Taxonomy" id="330214"/>
    <lineage>
        <taxon>Bacteria</taxon>
        <taxon>Pseudomonadati</taxon>
        <taxon>Nitrospirota</taxon>
        <taxon>Nitrospiria</taxon>
        <taxon>Nitrospirales</taxon>
        <taxon>Nitrospiraceae</taxon>
        <taxon>Nitrospira</taxon>
    </lineage>
</organism>
<dbReference type="Gene3D" id="3.30.565.10">
    <property type="entry name" value="Histidine kinase-like ATPase, C-terminal domain"/>
    <property type="match status" value="1"/>
</dbReference>
<evidence type="ECO:0000256" key="1">
    <source>
        <dbReference type="ARBA" id="ARBA00000085"/>
    </source>
</evidence>
<dbReference type="EMBL" id="CAJNBJ010000001">
    <property type="protein sequence ID" value="CAE6700641.1"/>
    <property type="molecule type" value="Genomic_DNA"/>
</dbReference>
<evidence type="ECO:0000256" key="2">
    <source>
        <dbReference type="ARBA" id="ARBA00012438"/>
    </source>
</evidence>
<dbReference type="InterPro" id="IPR029016">
    <property type="entry name" value="GAF-like_dom_sf"/>
</dbReference>
<feature type="domain" description="PAS" evidence="8">
    <location>
        <begin position="583"/>
        <end position="655"/>
    </location>
</feature>
<gene>
    <name evidence="10" type="ORF">NSPZN2_10717</name>
</gene>
<dbReference type="SUPFAM" id="SSF55785">
    <property type="entry name" value="PYP-like sensor domain (PAS domain)"/>
    <property type="match status" value="6"/>
</dbReference>
<dbReference type="Pfam" id="PF01590">
    <property type="entry name" value="GAF"/>
    <property type="match status" value="1"/>
</dbReference>
<dbReference type="SMART" id="SM00387">
    <property type="entry name" value="HATPase_c"/>
    <property type="match status" value="1"/>
</dbReference>
<feature type="domain" description="PAS" evidence="8">
    <location>
        <begin position="337"/>
        <end position="407"/>
    </location>
</feature>
<dbReference type="RefSeq" id="WP_213040568.1">
    <property type="nucleotide sequence ID" value="NZ_CAJNBJ010000001.1"/>
</dbReference>
<evidence type="ECO:0000256" key="3">
    <source>
        <dbReference type="ARBA" id="ARBA00022553"/>
    </source>
</evidence>
<feature type="domain" description="Histidine kinase" evidence="7">
    <location>
        <begin position="1116"/>
        <end position="1318"/>
    </location>
</feature>
<dbReference type="SUPFAM" id="SSF55781">
    <property type="entry name" value="GAF domain-like"/>
    <property type="match status" value="2"/>
</dbReference>
<feature type="domain" description="PAS" evidence="8">
    <location>
        <begin position="712"/>
        <end position="784"/>
    </location>
</feature>
<dbReference type="InterPro" id="IPR013656">
    <property type="entry name" value="PAS_4"/>
</dbReference>
<protein>
    <recommendedName>
        <fullName evidence="2">histidine kinase</fullName>
        <ecNumber evidence="2">2.7.13.3</ecNumber>
    </recommendedName>
</protein>
<accession>A0ABM8QJR6</accession>
<evidence type="ECO:0000259" key="7">
    <source>
        <dbReference type="PROSITE" id="PS50109"/>
    </source>
</evidence>
<evidence type="ECO:0000313" key="10">
    <source>
        <dbReference type="EMBL" id="CAE6700641.1"/>
    </source>
</evidence>
<feature type="domain" description="PAC" evidence="9">
    <location>
        <begin position="788"/>
        <end position="841"/>
    </location>
</feature>
<dbReference type="Proteomes" id="UP000675880">
    <property type="component" value="Unassembled WGS sequence"/>
</dbReference>
<dbReference type="Pfam" id="PF00989">
    <property type="entry name" value="PAS"/>
    <property type="match status" value="1"/>
</dbReference>
<dbReference type="InterPro" id="IPR003018">
    <property type="entry name" value="GAF"/>
</dbReference>
<dbReference type="Pfam" id="PF08448">
    <property type="entry name" value="PAS_4"/>
    <property type="match status" value="1"/>
</dbReference>
<evidence type="ECO:0000256" key="5">
    <source>
        <dbReference type="ARBA" id="ARBA00022777"/>
    </source>
</evidence>
<dbReference type="SMART" id="SM00065">
    <property type="entry name" value="GAF"/>
    <property type="match status" value="2"/>
</dbReference>
<dbReference type="EC" id="2.7.13.3" evidence="2"/>
<dbReference type="Gene3D" id="3.30.450.40">
    <property type="match status" value="1"/>
</dbReference>
<dbReference type="InterPro" id="IPR000700">
    <property type="entry name" value="PAS-assoc_C"/>
</dbReference>
<dbReference type="PANTHER" id="PTHR43304:SF1">
    <property type="entry name" value="PAC DOMAIN-CONTAINING PROTEIN"/>
    <property type="match status" value="1"/>
</dbReference>
<feature type="domain" description="PAS" evidence="8">
    <location>
        <begin position="967"/>
        <end position="1038"/>
    </location>
</feature>
<evidence type="ECO:0000259" key="8">
    <source>
        <dbReference type="PROSITE" id="PS50112"/>
    </source>
</evidence>
<dbReference type="InterPro" id="IPR013767">
    <property type="entry name" value="PAS_fold"/>
</dbReference>
<dbReference type="SMART" id="SM00091">
    <property type="entry name" value="PAS"/>
    <property type="match status" value="6"/>
</dbReference>
<dbReference type="Gene3D" id="3.30.450.20">
    <property type="entry name" value="PAS domain"/>
    <property type="match status" value="6"/>
</dbReference>
<name>A0ABM8QJR6_9BACT</name>
<evidence type="ECO:0000256" key="4">
    <source>
        <dbReference type="ARBA" id="ARBA00022679"/>
    </source>
</evidence>
<comment type="catalytic activity">
    <reaction evidence="1">
        <text>ATP + protein L-histidine = ADP + protein N-phospho-L-histidine.</text>
        <dbReference type="EC" id="2.7.13.3"/>
    </reaction>
</comment>
<dbReference type="InterPro" id="IPR035965">
    <property type="entry name" value="PAS-like_dom_sf"/>
</dbReference>
<keyword evidence="3" id="KW-0597">Phosphoprotein</keyword>
<feature type="domain" description="PAS" evidence="8">
    <location>
        <begin position="842"/>
        <end position="912"/>
    </location>
</feature>
<dbReference type="InterPro" id="IPR011712">
    <property type="entry name" value="Sig_transdc_His_kin_sub3_dim/P"/>
</dbReference>
<dbReference type="InterPro" id="IPR003594">
    <property type="entry name" value="HATPase_dom"/>
</dbReference>
<feature type="domain" description="PAC" evidence="9">
    <location>
        <begin position="531"/>
        <end position="582"/>
    </location>
</feature>
<evidence type="ECO:0000313" key="11">
    <source>
        <dbReference type="Proteomes" id="UP000675880"/>
    </source>
</evidence>
<dbReference type="PROSITE" id="PS50112">
    <property type="entry name" value="PAS"/>
    <property type="match status" value="5"/>
</dbReference>
<keyword evidence="11" id="KW-1185">Reference proteome</keyword>
<dbReference type="CDD" id="cd00130">
    <property type="entry name" value="PAS"/>
    <property type="match status" value="6"/>
</dbReference>
<dbReference type="InterPro" id="IPR001610">
    <property type="entry name" value="PAC"/>
</dbReference>
<dbReference type="InterPro" id="IPR052162">
    <property type="entry name" value="Sensor_kinase/Photoreceptor"/>
</dbReference>
<dbReference type="InterPro" id="IPR005467">
    <property type="entry name" value="His_kinase_dom"/>
</dbReference>
<proteinExistence type="predicted"/>
<dbReference type="Pfam" id="PF13426">
    <property type="entry name" value="PAS_9"/>
    <property type="match status" value="1"/>
</dbReference>
<sequence>MRTHALPSHETARIRALMRARILDSPPETAFDDLAQLAASLCDAPLAVIAFVDRDRQWFKARVGLEVTQTSRSSGLCSHTIESGEPCVVEDAQGDPRFSSHTLVAADPQVRFYCGVPVVTTDGYAVGTIAVMDRVPRARKETECLALQRLARQAAALLELRMLRGEHPTFGEKPVQDEEMFHLMVGSSRSTGLDFLQELVKTLAHSIGAAYAFCIRPLPGRRAKTVAGYGPDGPLETLEYNLAGTPCEHVLREGFCHYPGAVQASFPQDDLLRQLSIESYMALTLPSPTGEPIGWIAMLARTPLMDPRRAESLLRMAAGRAGSELGRHLAERQLRKSEERFRAAYRNATVGMSIADLSGRIEEVNQRLCTILGYSEEELLSRTFQSLTHPDDLGQNLERIKNLVEGTAEGDVFEKRYIRKDGEIVWAQVGLSVIRDAAGRVRHTLAMVQDITERKRTKEALYLAKYTIDHATEAIYWVGAGAELLDVNDAACDMLGYTKDEFRRMTVHDINPEFQADRWSSFWTDMRRRGRDSFESLHRAKDGRLIPIEVSVMLIQYNQVECHCVFVRDITERKQAEQALAHTQEKLRQALRASGTGLWDWNTETNEVFFSDEWAQQLGYTSQEIAGRFEEWESRLHPDDHDRALAYVQTYRNNPIGPYEQEFRMRRKDGSYCWISARASFVEEPDGRRVRLLGSHTDLTERKLAETALRASEERFHITIEAINEGMWDWNMLTDVVYFSPQWIRLLGYVPEEVTGSAAFFYSILHPDDLPRIREVLQAHLDGRTPLKELEVRLHHKSGEYRWYLDRGKVVARDEQGHPLRMVGTITDITERKRVERERAEALGNLQTIMETVPDVIFVLDLDGRLSKWNLRLETVTGYTRDELLGKPALEMVPSAEAEQTSAAIQRAFEAGYAELEGHLLTKDGRALLYHWNGAPFADLQGRVIGITGVGRDITERKETEALLRSSEERFRLVAQATNDILWDWDLLTGDHWWSPNACEKFGYDPQREPSIDAWSGRLHPEDRGRVLDMVSQAIQTEISTLSAEYRFQLADGTYGYFLDRAHIVRNEAGVAIRMIGAMIDVTGPRRAYASLEEAYRRFQAMSQELHMVESNERRRLSRELHDEVGQLLTSLKFDLTSVKRSVAARSTGAGGRGQERLARALDTTDQLFTRLRQIVRALRPPVLEELGLKAGLEALIADVQVRTRLRCALVFEEPPRRGARLPTLETAFYRIVQELLTNVIRHAHATTVSILVQQSRREWRLTVTDDGVGFDVAGLSPVGGFGLRGIRERVEILAGHVEISSRADVGTTVQVRIPVGSTPDGAAGASVSSASASRRRKPVHE</sequence>
<feature type="domain" description="PAC" evidence="9">
    <location>
        <begin position="411"/>
        <end position="463"/>
    </location>
</feature>
<dbReference type="InterPro" id="IPR013655">
    <property type="entry name" value="PAS_fold_3"/>
</dbReference>
<dbReference type="PROSITE" id="PS50113">
    <property type="entry name" value="PAC"/>
    <property type="match status" value="6"/>
</dbReference>
<evidence type="ECO:0000259" key="9">
    <source>
        <dbReference type="PROSITE" id="PS50113"/>
    </source>
</evidence>
<feature type="domain" description="PAC" evidence="9">
    <location>
        <begin position="914"/>
        <end position="966"/>
    </location>
</feature>
<evidence type="ECO:0000256" key="6">
    <source>
        <dbReference type="SAM" id="MobiDB-lite"/>
    </source>
</evidence>
<dbReference type="InterPro" id="IPR000014">
    <property type="entry name" value="PAS"/>
</dbReference>
<dbReference type="InterPro" id="IPR036890">
    <property type="entry name" value="HATPase_C_sf"/>
</dbReference>
<feature type="domain" description="PAC" evidence="9">
    <location>
        <begin position="659"/>
        <end position="711"/>
    </location>
</feature>
<dbReference type="Pfam" id="PF02518">
    <property type="entry name" value="HATPase_c"/>
    <property type="match status" value="1"/>
</dbReference>
<keyword evidence="5" id="KW-0418">Kinase</keyword>
<dbReference type="CDD" id="cd16917">
    <property type="entry name" value="HATPase_UhpB-NarQ-NarX-like"/>
    <property type="match status" value="1"/>
</dbReference>
<keyword evidence="4" id="KW-0808">Transferase</keyword>
<feature type="region of interest" description="Disordered" evidence="6">
    <location>
        <begin position="1316"/>
        <end position="1342"/>
    </location>
</feature>
<dbReference type="NCBIfam" id="TIGR00229">
    <property type="entry name" value="sensory_box"/>
    <property type="match status" value="6"/>
</dbReference>
<dbReference type="Pfam" id="PF08447">
    <property type="entry name" value="PAS_3"/>
    <property type="match status" value="3"/>
</dbReference>
<feature type="compositionally biased region" description="Low complexity" evidence="6">
    <location>
        <begin position="1322"/>
        <end position="1333"/>
    </location>
</feature>
<feature type="domain" description="PAC" evidence="9">
    <location>
        <begin position="1042"/>
        <end position="1094"/>
    </location>
</feature>
<comment type="caution">
    <text evidence="10">The sequence shown here is derived from an EMBL/GenBank/DDBJ whole genome shotgun (WGS) entry which is preliminary data.</text>
</comment>
<dbReference type="Gene3D" id="1.20.5.1930">
    <property type="match status" value="1"/>
</dbReference>
<dbReference type="PROSITE" id="PS50109">
    <property type="entry name" value="HIS_KIN"/>
    <property type="match status" value="1"/>
</dbReference>
<dbReference type="PANTHER" id="PTHR43304">
    <property type="entry name" value="PHYTOCHROME-LIKE PROTEIN CPH1"/>
    <property type="match status" value="1"/>
</dbReference>